<evidence type="ECO:0000256" key="6">
    <source>
        <dbReference type="ARBA" id="ARBA00022963"/>
    </source>
</evidence>
<accession>A0A7J8ZSF6</accession>
<dbReference type="AlphaFoldDB" id="A0A7J8ZSF6"/>
<gene>
    <name evidence="10" type="ORF">Golax_013650</name>
</gene>
<dbReference type="GO" id="GO:0005576">
    <property type="term" value="C:extracellular region"/>
    <property type="evidence" value="ECO:0007669"/>
    <property type="project" value="UniProtKB-SubCell"/>
</dbReference>
<evidence type="ECO:0000256" key="3">
    <source>
        <dbReference type="ARBA" id="ARBA00022525"/>
    </source>
</evidence>
<dbReference type="GO" id="GO:0016788">
    <property type="term" value="F:hydrolase activity, acting on ester bonds"/>
    <property type="evidence" value="ECO:0007669"/>
    <property type="project" value="InterPro"/>
</dbReference>
<protein>
    <recommendedName>
        <fullName evidence="12">GDSL esterase/lipase</fullName>
    </recommendedName>
</protein>
<dbReference type="Pfam" id="PF00657">
    <property type="entry name" value="Lipase_GDSL"/>
    <property type="match status" value="1"/>
</dbReference>
<feature type="coiled-coil region" evidence="8">
    <location>
        <begin position="152"/>
        <end position="179"/>
    </location>
</feature>
<evidence type="ECO:0000256" key="5">
    <source>
        <dbReference type="ARBA" id="ARBA00022801"/>
    </source>
</evidence>
<name>A0A7J8ZSF6_9ROSI</name>
<keyword evidence="6" id="KW-0442">Lipid degradation</keyword>
<evidence type="ECO:0000256" key="2">
    <source>
        <dbReference type="ARBA" id="ARBA00008668"/>
    </source>
</evidence>
<dbReference type="Proteomes" id="UP000593574">
    <property type="component" value="Unassembled WGS sequence"/>
</dbReference>
<keyword evidence="8" id="KW-0175">Coiled coil</keyword>
<comment type="subcellular location">
    <subcellularLocation>
        <location evidence="1">Secreted</location>
    </subcellularLocation>
</comment>
<dbReference type="PANTHER" id="PTHR45650">
    <property type="entry name" value="GDSL-LIKE LIPASE/ACYLHYDROLASE-RELATED"/>
    <property type="match status" value="1"/>
</dbReference>
<evidence type="ECO:0000313" key="10">
    <source>
        <dbReference type="EMBL" id="MBA0714691.1"/>
    </source>
</evidence>
<comment type="similarity">
    <text evidence="2">Belongs to the 'GDSL' lipolytic enzyme family.</text>
</comment>
<comment type="caution">
    <text evidence="10">The sequence shown here is derived from an EMBL/GenBank/DDBJ whole genome shotgun (WGS) entry which is preliminary data.</text>
</comment>
<keyword evidence="4 9" id="KW-0732">Signal</keyword>
<dbReference type="Gene3D" id="3.40.50.1110">
    <property type="entry name" value="SGNH hydrolase"/>
    <property type="match status" value="1"/>
</dbReference>
<keyword evidence="7" id="KW-0443">Lipid metabolism</keyword>
<proteinExistence type="inferred from homology"/>
<dbReference type="InterPro" id="IPR036514">
    <property type="entry name" value="SGNH_hydro_sf"/>
</dbReference>
<dbReference type="InterPro" id="IPR051238">
    <property type="entry name" value="GDSL_esterase/lipase"/>
</dbReference>
<dbReference type="InterPro" id="IPR035669">
    <property type="entry name" value="SGNH_plant_lipase-like"/>
</dbReference>
<dbReference type="InterPro" id="IPR001087">
    <property type="entry name" value="GDSL"/>
</dbReference>
<feature type="signal peptide" evidence="9">
    <location>
        <begin position="1"/>
        <end position="20"/>
    </location>
</feature>
<organism evidence="10 11">
    <name type="scientific">Gossypium laxum</name>
    <dbReference type="NCBI Taxonomy" id="34288"/>
    <lineage>
        <taxon>Eukaryota</taxon>
        <taxon>Viridiplantae</taxon>
        <taxon>Streptophyta</taxon>
        <taxon>Embryophyta</taxon>
        <taxon>Tracheophyta</taxon>
        <taxon>Spermatophyta</taxon>
        <taxon>Magnoliopsida</taxon>
        <taxon>eudicotyledons</taxon>
        <taxon>Gunneridae</taxon>
        <taxon>Pentapetalae</taxon>
        <taxon>rosids</taxon>
        <taxon>malvids</taxon>
        <taxon>Malvales</taxon>
        <taxon>Malvaceae</taxon>
        <taxon>Malvoideae</taxon>
        <taxon>Gossypium</taxon>
    </lineage>
</organism>
<sequence>MERMSWALVWLSLTFNLVVAISVCDGQFPAMFVMGDSLVDNGNNNGLSSLAKSNYPPYGIDFQGGPTGRFTNGKTIIDLLGDLLGLPLLPAFTVTFTGQQDIWVGVNYASAAGGILDESGLNLVISNLISSKVDSLFSPFKRKEIMTMQGDRFSLRQQVENFKSTLNQLRNQMEQDTLNQYLAKSLVVINIGSNDYINNYLMPSIYSSSSTYTPEAFAEHLINDYDAQIMALYNLGLRKFLLAAIGPLGCIPNQLAKGFAQPGKCVSAVNDMVEIFNRRLKNLVDQLNHGNYTEAIFVYGNTYGAFNDILGNPATYGFKVVDKGCCGVGRNKGQITCLPFSIPCTNRDEYVFWDAYHPTQAFNKIIAQKAYSGPQSACYPINVKQMAQL</sequence>
<evidence type="ECO:0000256" key="7">
    <source>
        <dbReference type="ARBA" id="ARBA00023098"/>
    </source>
</evidence>
<evidence type="ECO:0000256" key="4">
    <source>
        <dbReference type="ARBA" id="ARBA00022729"/>
    </source>
</evidence>
<keyword evidence="11" id="KW-1185">Reference proteome</keyword>
<evidence type="ECO:0008006" key="12">
    <source>
        <dbReference type="Google" id="ProtNLM"/>
    </source>
</evidence>
<keyword evidence="3" id="KW-0964">Secreted</keyword>
<dbReference type="SUPFAM" id="SSF52266">
    <property type="entry name" value="SGNH hydrolase"/>
    <property type="match status" value="1"/>
</dbReference>
<feature type="chain" id="PRO_5029547523" description="GDSL esterase/lipase" evidence="9">
    <location>
        <begin position="21"/>
        <end position="389"/>
    </location>
</feature>
<evidence type="ECO:0000313" key="11">
    <source>
        <dbReference type="Proteomes" id="UP000593574"/>
    </source>
</evidence>
<evidence type="ECO:0000256" key="8">
    <source>
        <dbReference type="SAM" id="Coils"/>
    </source>
</evidence>
<reference evidence="10 11" key="1">
    <citation type="journal article" date="2019" name="Genome Biol. Evol.">
        <title>Insights into the evolution of the New World diploid cottons (Gossypium, subgenus Houzingenia) based on genome sequencing.</title>
        <authorList>
            <person name="Grover C.E."/>
            <person name="Arick M.A. 2nd"/>
            <person name="Thrash A."/>
            <person name="Conover J.L."/>
            <person name="Sanders W.S."/>
            <person name="Peterson D.G."/>
            <person name="Frelichowski J.E."/>
            <person name="Scheffler J.A."/>
            <person name="Scheffler B.E."/>
            <person name="Wendel J.F."/>
        </authorList>
    </citation>
    <scope>NUCLEOTIDE SEQUENCE [LARGE SCALE GENOMIC DNA]</scope>
    <source>
        <strain evidence="10">4</strain>
        <tissue evidence="10">Leaf</tissue>
    </source>
</reference>
<dbReference type="CDD" id="cd01837">
    <property type="entry name" value="SGNH_plant_lipase_like"/>
    <property type="match status" value="1"/>
</dbReference>
<keyword evidence="5" id="KW-0378">Hydrolase</keyword>
<evidence type="ECO:0000256" key="1">
    <source>
        <dbReference type="ARBA" id="ARBA00004613"/>
    </source>
</evidence>
<evidence type="ECO:0000256" key="9">
    <source>
        <dbReference type="SAM" id="SignalP"/>
    </source>
</evidence>
<dbReference type="PANTHER" id="PTHR45650:SF32">
    <property type="entry name" value="GDSL-LIKE LIPASE_ACYLHYDROLASE"/>
    <property type="match status" value="1"/>
</dbReference>
<dbReference type="EMBL" id="JABEZV010000007">
    <property type="protein sequence ID" value="MBA0714691.1"/>
    <property type="molecule type" value="Genomic_DNA"/>
</dbReference>
<dbReference type="GO" id="GO:0016042">
    <property type="term" value="P:lipid catabolic process"/>
    <property type="evidence" value="ECO:0007669"/>
    <property type="project" value="UniProtKB-KW"/>
</dbReference>